<keyword evidence="2" id="KW-1185">Reference proteome</keyword>
<dbReference type="EnsemblPlants" id="LPERR02G07890.1">
    <property type="protein sequence ID" value="LPERR02G07890.1"/>
    <property type="gene ID" value="LPERR02G07890"/>
</dbReference>
<dbReference type="AlphaFoldDB" id="A0A0D9VDX2"/>
<protein>
    <submittedName>
        <fullName evidence="1">Uncharacterized protein</fullName>
    </submittedName>
</protein>
<accession>A0A0D9VDX2</accession>
<proteinExistence type="predicted"/>
<reference evidence="2" key="2">
    <citation type="submission" date="2013-12" db="EMBL/GenBank/DDBJ databases">
        <authorList>
            <person name="Yu Y."/>
            <person name="Lee S."/>
            <person name="de Baynast K."/>
            <person name="Wissotski M."/>
            <person name="Liu L."/>
            <person name="Talag J."/>
            <person name="Goicoechea J."/>
            <person name="Angelova A."/>
            <person name="Jetty R."/>
            <person name="Kudrna D."/>
            <person name="Golser W."/>
            <person name="Rivera L."/>
            <person name="Zhang J."/>
            <person name="Wing R."/>
        </authorList>
    </citation>
    <scope>NUCLEOTIDE SEQUENCE</scope>
</reference>
<dbReference type="HOGENOM" id="CLU_2577309_0_0_1"/>
<evidence type="ECO:0000313" key="1">
    <source>
        <dbReference type="EnsemblPlants" id="LPERR02G07890.1"/>
    </source>
</evidence>
<evidence type="ECO:0000313" key="2">
    <source>
        <dbReference type="Proteomes" id="UP000032180"/>
    </source>
</evidence>
<reference evidence="1" key="3">
    <citation type="submission" date="2015-04" db="UniProtKB">
        <authorList>
            <consortium name="EnsemblPlants"/>
        </authorList>
    </citation>
    <scope>IDENTIFICATION</scope>
</reference>
<dbReference type="Proteomes" id="UP000032180">
    <property type="component" value="Chromosome 2"/>
</dbReference>
<organism evidence="1 2">
    <name type="scientific">Leersia perrieri</name>
    <dbReference type="NCBI Taxonomy" id="77586"/>
    <lineage>
        <taxon>Eukaryota</taxon>
        <taxon>Viridiplantae</taxon>
        <taxon>Streptophyta</taxon>
        <taxon>Embryophyta</taxon>
        <taxon>Tracheophyta</taxon>
        <taxon>Spermatophyta</taxon>
        <taxon>Magnoliopsida</taxon>
        <taxon>Liliopsida</taxon>
        <taxon>Poales</taxon>
        <taxon>Poaceae</taxon>
        <taxon>BOP clade</taxon>
        <taxon>Oryzoideae</taxon>
        <taxon>Oryzeae</taxon>
        <taxon>Oryzinae</taxon>
        <taxon>Leersia</taxon>
    </lineage>
</organism>
<reference evidence="1 2" key="1">
    <citation type="submission" date="2012-08" db="EMBL/GenBank/DDBJ databases">
        <title>Oryza genome evolution.</title>
        <authorList>
            <person name="Wing R.A."/>
        </authorList>
    </citation>
    <scope>NUCLEOTIDE SEQUENCE</scope>
</reference>
<sequence length="81" mass="8923">MSGSPEQTHTGFSISIAERKIASSKPAESKLQISPKTLVPSYIHRKPPPATGGRRLRRFLTFLPSILPVLSRDIRTAQSLL</sequence>
<dbReference type="Gramene" id="LPERR02G07890.1">
    <property type="protein sequence ID" value="LPERR02G07890.1"/>
    <property type="gene ID" value="LPERR02G07890"/>
</dbReference>
<name>A0A0D9VDX2_9ORYZ</name>